<accession>A0A6A0AII0</accession>
<dbReference type="GO" id="GO:0004502">
    <property type="term" value="F:kynurenine 3-monooxygenase activity"/>
    <property type="evidence" value="ECO:0007669"/>
    <property type="project" value="TreeGrafter"/>
</dbReference>
<dbReference type="SUPFAM" id="SSF51905">
    <property type="entry name" value="FAD/NAD(P)-binding domain"/>
    <property type="match status" value="1"/>
</dbReference>
<keyword evidence="4" id="KW-0560">Oxidoreductase</keyword>
<evidence type="ECO:0000256" key="1">
    <source>
        <dbReference type="ARBA" id="ARBA00001974"/>
    </source>
</evidence>
<comment type="caution">
    <text evidence="5">The sequence shown here is derived from an EMBL/GenBank/DDBJ whole genome shotgun (WGS) entry which is preliminary data.</text>
</comment>
<dbReference type="Pfam" id="PF13450">
    <property type="entry name" value="NAD_binding_8"/>
    <property type="match status" value="1"/>
</dbReference>
<keyword evidence="2" id="KW-0285">Flavoprotein</keyword>
<dbReference type="InterPro" id="IPR036188">
    <property type="entry name" value="FAD/NAD-bd_sf"/>
</dbReference>
<dbReference type="PANTHER" id="PTHR46028">
    <property type="entry name" value="KYNURENINE 3-MONOOXYGENASE"/>
    <property type="match status" value="1"/>
</dbReference>
<dbReference type="PANTHER" id="PTHR46028:SF2">
    <property type="entry name" value="KYNURENINE 3-MONOOXYGENASE"/>
    <property type="match status" value="1"/>
</dbReference>
<protein>
    <submittedName>
        <fullName evidence="5">NAD(P)/FAD-dependent oxidoreductase</fullName>
    </submittedName>
</protein>
<reference evidence="5 6" key="1">
    <citation type="submission" date="2020-02" db="EMBL/GenBank/DDBJ databases">
        <title>Draft genome sequence of Haematococcus lacustris strain NIES-144.</title>
        <authorList>
            <person name="Morimoto D."/>
            <person name="Nakagawa S."/>
            <person name="Yoshida T."/>
            <person name="Sawayama S."/>
        </authorList>
    </citation>
    <scope>NUCLEOTIDE SEQUENCE [LARGE SCALE GENOMIC DNA]</scope>
    <source>
        <strain evidence="5 6">NIES-144</strain>
    </source>
</reference>
<dbReference type="Gene3D" id="3.50.50.60">
    <property type="entry name" value="FAD/NAD(P)-binding domain"/>
    <property type="match status" value="1"/>
</dbReference>
<evidence type="ECO:0000256" key="2">
    <source>
        <dbReference type="ARBA" id="ARBA00022630"/>
    </source>
</evidence>
<feature type="non-terminal residue" evidence="5">
    <location>
        <position position="63"/>
    </location>
</feature>
<name>A0A6A0AII0_HAELA</name>
<evidence type="ECO:0000313" key="5">
    <source>
        <dbReference type="EMBL" id="GFH32103.1"/>
    </source>
</evidence>
<gene>
    <name evidence="5" type="ORF">HaLaN_31267</name>
</gene>
<dbReference type="EMBL" id="BLLF01006261">
    <property type="protein sequence ID" value="GFH32103.1"/>
    <property type="molecule type" value="Genomic_DNA"/>
</dbReference>
<organism evidence="5 6">
    <name type="scientific">Haematococcus lacustris</name>
    <name type="common">Green alga</name>
    <name type="synonym">Haematococcus pluvialis</name>
    <dbReference type="NCBI Taxonomy" id="44745"/>
    <lineage>
        <taxon>Eukaryota</taxon>
        <taxon>Viridiplantae</taxon>
        <taxon>Chlorophyta</taxon>
        <taxon>core chlorophytes</taxon>
        <taxon>Chlorophyceae</taxon>
        <taxon>CS clade</taxon>
        <taxon>Chlamydomonadales</taxon>
        <taxon>Haematococcaceae</taxon>
        <taxon>Haematococcus</taxon>
    </lineage>
</organism>
<keyword evidence="6" id="KW-1185">Reference proteome</keyword>
<feature type="non-terminal residue" evidence="5">
    <location>
        <position position="1"/>
    </location>
</feature>
<evidence type="ECO:0000313" key="6">
    <source>
        <dbReference type="Proteomes" id="UP000485058"/>
    </source>
</evidence>
<evidence type="ECO:0000256" key="4">
    <source>
        <dbReference type="ARBA" id="ARBA00023002"/>
    </source>
</evidence>
<proteinExistence type="predicted"/>
<sequence>MAAGTSTTAAWRPRVVIVGGGPAGALAANYIARRGCDVKLYERATFNKDNEGRSYVVVLTRRQ</sequence>
<comment type="cofactor">
    <cofactor evidence="1">
        <name>FAD</name>
        <dbReference type="ChEBI" id="CHEBI:57692"/>
    </cofactor>
</comment>
<dbReference type="Proteomes" id="UP000485058">
    <property type="component" value="Unassembled WGS sequence"/>
</dbReference>
<dbReference type="GO" id="GO:0070189">
    <property type="term" value="P:kynurenine metabolic process"/>
    <property type="evidence" value="ECO:0007669"/>
    <property type="project" value="TreeGrafter"/>
</dbReference>
<evidence type="ECO:0000256" key="3">
    <source>
        <dbReference type="ARBA" id="ARBA00022827"/>
    </source>
</evidence>
<keyword evidence="3" id="KW-0274">FAD</keyword>
<dbReference type="AlphaFoldDB" id="A0A6A0AII0"/>